<name>A0ABV0NST1_9TELE</name>
<keyword evidence="1" id="KW-0472">Membrane</keyword>
<dbReference type="PANTHER" id="PTHR15708">
    <property type="entry name" value="ACTIN BUNDLING/MISSING IN METASTASIS-RELATED"/>
    <property type="match status" value="1"/>
</dbReference>
<organism evidence="3 4">
    <name type="scientific">Goodea atripinnis</name>
    <dbReference type="NCBI Taxonomy" id="208336"/>
    <lineage>
        <taxon>Eukaryota</taxon>
        <taxon>Metazoa</taxon>
        <taxon>Chordata</taxon>
        <taxon>Craniata</taxon>
        <taxon>Vertebrata</taxon>
        <taxon>Euteleostomi</taxon>
        <taxon>Actinopterygii</taxon>
        <taxon>Neopterygii</taxon>
        <taxon>Teleostei</taxon>
        <taxon>Neoteleostei</taxon>
        <taxon>Acanthomorphata</taxon>
        <taxon>Ovalentaria</taxon>
        <taxon>Atherinomorphae</taxon>
        <taxon>Cyprinodontiformes</taxon>
        <taxon>Goodeidae</taxon>
        <taxon>Goodea</taxon>
    </lineage>
</organism>
<feature type="transmembrane region" description="Helical" evidence="1">
    <location>
        <begin position="51"/>
        <end position="75"/>
    </location>
</feature>
<protein>
    <recommendedName>
        <fullName evidence="2">IMD domain-containing protein</fullName>
    </recommendedName>
</protein>
<feature type="non-terminal residue" evidence="3">
    <location>
        <position position="1"/>
    </location>
</feature>
<dbReference type="InterPro" id="IPR030127">
    <property type="entry name" value="MTSS1/MTSS2"/>
</dbReference>
<evidence type="ECO:0000313" key="3">
    <source>
        <dbReference type="EMBL" id="MEQ2174456.1"/>
    </source>
</evidence>
<dbReference type="Proteomes" id="UP001476798">
    <property type="component" value="Unassembled WGS sequence"/>
</dbReference>
<dbReference type="SUPFAM" id="SSF103657">
    <property type="entry name" value="BAR/IMD domain-like"/>
    <property type="match status" value="2"/>
</dbReference>
<reference evidence="3 4" key="1">
    <citation type="submission" date="2021-06" db="EMBL/GenBank/DDBJ databases">
        <authorList>
            <person name="Palmer J.M."/>
        </authorList>
    </citation>
    <scope>NUCLEOTIDE SEQUENCE [LARGE SCALE GENOMIC DNA]</scope>
    <source>
        <strain evidence="3 4">GA_2019</strain>
        <tissue evidence="3">Muscle</tissue>
    </source>
</reference>
<evidence type="ECO:0000313" key="4">
    <source>
        <dbReference type="Proteomes" id="UP001476798"/>
    </source>
</evidence>
<dbReference type="Pfam" id="PF08397">
    <property type="entry name" value="IMD"/>
    <property type="match status" value="2"/>
</dbReference>
<feature type="domain" description="IMD" evidence="2">
    <location>
        <begin position="106"/>
        <end position="167"/>
    </location>
</feature>
<accession>A0ABV0NST1</accession>
<keyword evidence="4" id="KW-1185">Reference proteome</keyword>
<evidence type="ECO:0000259" key="2">
    <source>
        <dbReference type="Pfam" id="PF08397"/>
    </source>
</evidence>
<dbReference type="InterPro" id="IPR027267">
    <property type="entry name" value="AH/BAR_dom_sf"/>
</dbReference>
<comment type="caution">
    <text evidence="3">The sequence shown here is derived from an EMBL/GenBank/DDBJ whole genome shotgun (WGS) entry which is preliminary data.</text>
</comment>
<keyword evidence="1" id="KW-0812">Transmembrane</keyword>
<gene>
    <name evidence="3" type="ORF">GOODEAATRI_008154</name>
</gene>
<dbReference type="PANTHER" id="PTHR15708:SF8">
    <property type="entry name" value="PROTEIN MTSS 2"/>
    <property type="match status" value="1"/>
</dbReference>
<feature type="domain" description="IMD" evidence="2">
    <location>
        <begin position="20"/>
        <end position="54"/>
    </location>
</feature>
<sequence>LIPISGGEEGQEVEGGKLAGATREIGSALTRMCMRHRSIEAKLRHFTNSSLFVLIISIFFLFPLSLTLYATAVIITHPLHSSISLPSVYSTPFSSHGLQTVLLPHAGRGNLRPQLDSAMQDVSDLYLLMEETEKQAVRRALLEERGRYCTFINFLQPVVVSNIYVLKNQFELSSYLSQLSFDLLCFLCRM</sequence>
<proteinExistence type="predicted"/>
<evidence type="ECO:0000256" key="1">
    <source>
        <dbReference type="SAM" id="Phobius"/>
    </source>
</evidence>
<dbReference type="InterPro" id="IPR013606">
    <property type="entry name" value="I-BAR_dom"/>
</dbReference>
<dbReference type="Gene3D" id="1.20.1270.60">
    <property type="entry name" value="Arfaptin homology (AH) domain/BAR domain"/>
    <property type="match status" value="2"/>
</dbReference>
<keyword evidence="1" id="KW-1133">Transmembrane helix</keyword>
<dbReference type="EMBL" id="JAHRIO010050404">
    <property type="protein sequence ID" value="MEQ2174456.1"/>
    <property type="molecule type" value="Genomic_DNA"/>
</dbReference>